<dbReference type="InterPro" id="IPR024704">
    <property type="entry name" value="SMC"/>
</dbReference>
<feature type="coiled-coil region" evidence="12">
    <location>
        <begin position="920"/>
        <end position="1038"/>
    </location>
</feature>
<dbReference type="Gene3D" id="1.20.1060.20">
    <property type="match status" value="1"/>
</dbReference>
<feature type="domain" description="SMC hinge" evidence="14">
    <location>
        <begin position="610"/>
        <end position="725"/>
    </location>
</feature>
<dbReference type="GO" id="GO:0005634">
    <property type="term" value="C:nucleus"/>
    <property type="evidence" value="ECO:0007669"/>
    <property type="project" value="UniProtKB-SubCell"/>
</dbReference>
<reference evidence="15" key="1">
    <citation type="submission" date="2023-02" db="EMBL/GenBank/DDBJ databases">
        <title>Mating type loci evolution in Malassezia.</title>
        <authorList>
            <person name="Coelho M.A."/>
        </authorList>
    </citation>
    <scope>NUCLEOTIDE SEQUENCE</scope>
    <source>
        <strain evidence="15">CBS 14136</strain>
    </source>
</reference>
<feature type="compositionally biased region" description="Polar residues" evidence="13">
    <location>
        <begin position="1"/>
        <end position="25"/>
    </location>
</feature>
<keyword evidence="7 12" id="KW-0175">Coiled coil</keyword>
<feature type="region of interest" description="Disordered" evidence="13">
    <location>
        <begin position="1051"/>
        <end position="1120"/>
    </location>
</feature>
<dbReference type="SUPFAM" id="SSF52540">
    <property type="entry name" value="P-loop containing nucleoside triphosphate hydrolases"/>
    <property type="match status" value="2"/>
</dbReference>
<dbReference type="InterPro" id="IPR036277">
    <property type="entry name" value="SMC_hinge_sf"/>
</dbReference>
<keyword evidence="10" id="KW-0131">Cell cycle</keyword>
<evidence type="ECO:0000313" key="16">
    <source>
        <dbReference type="Proteomes" id="UP001214628"/>
    </source>
</evidence>
<dbReference type="Proteomes" id="UP001214628">
    <property type="component" value="Chromosome 5"/>
</dbReference>
<dbReference type="SMART" id="SM00968">
    <property type="entry name" value="SMC_hinge"/>
    <property type="match status" value="1"/>
</dbReference>
<feature type="coiled-coil region" evidence="12">
    <location>
        <begin position="373"/>
        <end position="435"/>
    </location>
</feature>
<evidence type="ECO:0000256" key="4">
    <source>
        <dbReference type="ARBA" id="ARBA00022741"/>
    </source>
</evidence>
<evidence type="ECO:0000256" key="13">
    <source>
        <dbReference type="SAM" id="MobiDB-lite"/>
    </source>
</evidence>
<keyword evidence="3" id="KW-0132">Cell division</keyword>
<dbReference type="InterPro" id="IPR003395">
    <property type="entry name" value="RecF/RecN/SMC_N"/>
</dbReference>
<dbReference type="PIRSF" id="PIRSF005719">
    <property type="entry name" value="SMC"/>
    <property type="match status" value="1"/>
</dbReference>
<dbReference type="GO" id="GO:0005524">
    <property type="term" value="F:ATP binding"/>
    <property type="evidence" value="ECO:0007669"/>
    <property type="project" value="UniProtKB-KW"/>
</dbReference>
<dbReference type="Gene3D" id="3.30.70.1620">
    <property type="match status" value="1"/>
</dbReference>
<dbReference type="Pfam" id="PF06470">
    <property type="entry name" value="SMC_hinge"/>
    <property type="match status" value="1"/>
</dbReference>
<comment type="subcellular location">
    <subcellularLocation>
        <location evidence="1 11">Nucleus</location>
    </subcellularLocation>
</comment>
<feature type="compositionally biased region" description="Polar residues" evidence="13">
    <location>
        <begin position="1081"/>
        <end position="1099"/>
    </location>
</feature>
<feature type="compositionally biased region" description="Polar residues" evidence="13">
    <location>
        <begin position="1359"/>
        <end position="1372"/>
    </location>
</feature>
<keyword evidence="6" id="KW-0067">ATP-binding</keyword>
<feature type="compositionally biased region" description="Basic and acidic residues" evidence="13">
    <location>
        <begin position="337"/>
        <end position="354"/>
    </location>
</feature>
<feature type="compositionally biased region" description="Basic and acidic residues" evidence="13">
    <location>
        <begin position="1058"/>
        <end position="1080"/>
    </location>
</feature>
<feature type="coiled-coil region" evidence="12">
    <location>
        <begin position="489"/>
        <end position="558"/>
    </location>
</feature>
<evidence type="ECO:0000256" key="1">
    <source>
        <dbReference type="ARBA" id="ARBA00004123"/>
    </source>
</evidence>
<name>A0AAF0FE91_9BASI</name>
<gene>
    <name evidence="15" type="primary">SMC4</name>
    <name evidence="15" type="ORF">MPSI1_003259</name>
</gene>
<dbReference type="FunFam" id="3.40.50.300:FF:000585">
    <property type="entry name" value="Structural maintenance of chromosomes 4"/>
    <property type="match status" value="1"/>
</dbReference>
<dbReference type="GO" id="GO:0007076">
    <property type="term" value="P:mitotic chromosome condensation"/>
    <property type="evidence" value="ECO:0007669"/>
    <property type="project" value="UniProtKB-ARBA"/>
</dbReference>
<sequence length="1381" mass="156028">MQEDGSNADAQAHLNTVPVTPSRNRTVSDRLAPQPFATPFRTPARRPILPTPSRTTSRFARTPGHGLSVAASEPQRRLVIHKLVLENFKSYAGRQEIGPFHKSFSSVVGPNGSGKSNVIDALLFVFGWRANKMRQGKLSELIHNRDGITPPSHCTVEVWFREIEDQPDSETFRVVPNSRLILTRSAQRNNASQYTLNGKRSSFTEVTNLLRERGIDLDHKRFLILQGEVESIAQMPAKAKTEHEEGLLEYLEDIIGTSEYKRPIEEHSQAVDTANEARAEKLHRVKIVQRELDSLEPRRRDAEQYLRNENQRIRHQSALWQHFAWKARTSSAEITQHRQALESRWEAESQKHADAQSQSESVQKEFDTLHTSIQQLQTEADSLAKQLSSAEKQQVEVSARLKLLETKRKKFLIGIQDAEKQQSEARSAAQNADQQLTSTAEQISKHELALEKEQAALQSLCLSLESKTRSFNEAIEAKQQELAPWVEKIQQESSKRDVAKEEYELLTKRVEELTQQRQQAEIRAKELEEEIQDQLRDLDALRTEQTELQDKLDEDAAQLDSMRTQQQEYKHDADSARRAADDAAQALASTTSQSEILQSLNRQAELGLLQGLHGRLGSLGAIDDRYDRAVSTACRALNDLVVDTVEVAQQCIEHLRKQNLGRARFLVLDKIRANPKAMAKTTTPENAPRLFDLIKCKQSVYAPVFYSELGDTLVASDLQQATRIAYGAKRWRVVTEDGQVIDKSGTMSGGGGRPREGLMSSQLHAGDLSPDQVQQLKRTAQLAQQQLESHTRSLMQMESMYHSSQARLSELPKRIKRLEMQVNASKQRGLDAEQYAATLKLAPESDLNTQHDANRIQTLEQSLEQHSATIKELEQCAGKVQRAIQDVQEEILEVGGVELRTLQSKVEGVQGMLQLSLEAQSKQELAKSKAENQLKQAEQAIHTNQEQLHILQTEISSLEQLQAKQQTEIDQLRQRLEAFKYDIEEKTEARTSLQAQLDENADRLRNFRQFEKEAKQQLANYAQKHTELENEAQKWHDKHRRLQLHDIPELQDSAPSADHAEVRVKQEQENSLHESIEAEKQSQLSNDSDASDSGQTPSAQGIDIEQDPGAESPKQSSTLDSLQLPELDEDSLANLQVAEVQASIEELEAILANDSVNTDVLEEFRKTEDTYLSRARDLELTTNQRDEAQAQLDRLRKERLDRFMHGFTQISMKLKEMYQTITLGGNAELELVDSLDPFSEGILFSVMPPKKSWKNISNLSGGEKTLSSLALVFALHAYKPTPLYVMDEIDAALDFRNVSIIANIIKERTRGAQFIIISLRNNMFELSSRLVGVYKTQNCTKSLAIENTDLHQSDKLKTQSKSPNKITSSPSKVNGEDAPLL</sequence>
<keyword evidence="16" id="KW-1185">Reference proteome</keyword>
<keyword evidence="4" id="KW-0547">Nucleotide-binding</keyword>
<protein>
    <recommendedName>
        <fullName evidence="11">Structural maintenance of chromosomes protein</fullName>
    </recommendedName>
</protein>
<feature type="region of interest" description="Disordered" evidence="13">
    <location>
        <begin position="337"/>
        <end position="365"/>
    </location>
</feature>
<dbReference type="PANTHER" id="PTHR18937:SF172">
    <property type="entry name" value="STRUCTURAL MAINTENANCE OF CHROMOSOMES PROTEIN"/>
    <property type="match status" value="1"/>
</dbReference>
<dbReference type="Pfam" id="PF02463">
    <property type="entry name" value="SMC_N"/>
    <property type="match status" value="1"/>
</dbReference>
<dbReference type="InterPro" id="IPR027417">
    <property type="entry name" value="P-loop_NTPase"/>
</dbReference>
<dbReference type="GO" id="GO:0000796">
    <property type="term" value="C:condensin complex"/>
    <property type="evidence" value="ECO:0007669"/>
    <property type="project" value="TreeGrafter"/>
</dbReference>
<organism evidence="15 16">
    <name type="scientific">Malassezia psittaci</name>
    <dbReference type="NCBI Taxonomy" id="1821823"/>
    <lineage>
        <taxon>Eukaryota</taxon>
        <taxon>Fungi</taxon>
        <taxon>Dikarya</taxon>
        <taxon>Basidiomycota</taxon>
        <taxon>Ustilaginomycotina</taxon>
        <taxon>Malasseziomycetes</taxon>
        <taxon>Malasseziales</taxon>
        <taxon>Malasseziaceae</taxon>
        <taxon>Malassezia</taxon>
    </lineage>
</organism>
<proteinExistence type="inferred from homology"/>
<evidence type="ECO:0000256" key="6">
    <source>
        <dbReference type="ARBA" id="ARBA00022840"/>
    </source>
</evidence>
<dbReference type="EMBL" id="CP118379">
    <property type="protein sequence ID" value="WFD44591.1"/>
    <property type="molecule type" value="Genomic_DNA"/>
</dbReference>
<evidence type="ECO:0000256" key="12">
    <source>
        <dbReference type="SAM" id="Coils"/>
    </source>
</evidence>
<evidence type="ECO:0000256" key="7">
    <source>
        <dbReference type="ARBA" id="ARBA00023054"/>
    </source>
</evidence>
<evidence type="ECO:0000256" key="10">
    <source>
        <dbReference type="ARBA" id="ARBA00023306"/>
    </source>
</evidence>
<dbReference type="FunFam" id="3.40.50.300:FF:000481">
    <property type="entry name" value="Structural maintenance of chromosomes 4"/>
    <property type="match status" value="1"/>
</dbReference>
<evidence type="ECO:0000313" key="15">
    <source>
        <dbReference type="EMBL" id="WFD44591.1"/>
    </source>
</evidence>
<keyword evidence="9 11" id="KW-0539">Nucleus</keyword>
<dbReference type="SUPFAM" id="SSF75553">
    <property type="entry name" value="Smc hinge domain"/>
    <property type="match status" value="1"/>
</dbReference>
<keyword evidence="5" id="KW-0498">Mitosis</keyword>
<feature type="coiled-coil region" evidence="12">
    <location>
        <begin position="773"/>
        <end position="800"/>
    </location>
</feature>
<dbReference type="GO" id="GO:0051301">
    <property type="term" value="P:cell division"/>
    <property type="evidence" value="ECO:0007669"/>
    <property type="project" value="UniProtKB-KW"/>
</dbReference>
<evidence type="ECO:0000259" key="14">
    <source>
        <dbReference type="SMART" id="SM00968"/>
    </source>
</evidence>
<feature type="coiled-coil region" evidence="12">
    <location>
        <begin position="856"/>
        <end position="890"/>
    </location>
</feature>
<evidence type="ECO:0000256" key="8">
    <source>
        <dbReference type="ARBA" id="ARBA00023067"/>
    </source>
</evidence>
<feature type="region of interest" description="Disordered" evidence="13">
    <location>
        <begin position="742"/>
        <end position="763"/>
    </location>
</feature>
<dbReference type="InterPro" id="IPR010935">
    <property type="entry name" value="SMC_hinge"/>
</dbReference>
<keyword evidence="8" id="KW-0226">DNA condensation</keyword>
<accession>A0AAF0FE91</accession>
<evidence type="ECO:0000256" key="2">
    <source>
        <dbReference type="ARBA" id="ARBA00006005"/>
    </source>
</evidence>
<evidence type="ECO:0000256" key="11">
    <source>
        <dbReference type="PIRNR" id="PIRNR005719"/>
    </source>
</evidence>
<evidence type="ECO:0000256" key="5">
    <source>
        <dbReference type="ARBA" id="ARBA00022776"/>
    </source>
</evidence>
<comment type="similarity">
    <text evidence="2">Belongs to the SMC family. SMC4 subfamily.</text>
</comment>
<evidence type="ECO:0000256" key="3">
    <source>
        <dbReference type="ARBA" id="ARBA00022618"/>
    </source>
</evidence>
<evidence type="ECO:0000256" key="9">
    <source>
        <dbReference type="ARBA" id="ARBA00023242"/>
    </source>
</evidence>
<feature type="region of interest" description="Disordered" evidence="13">
    <location>
        <begin position="1353"/>
        <end position="1381"/>
    </location>
</feature>
<dbReference type="Gene3D" id="3.40.50.300">
    <property type="entry name" value="P-loop containing nucleotide triphosphate hydrolases"/>
    <property type="match status" value="2"/>
</dbReference>
<dbReference type="GO" id="GO:0016887">
    <property type="term" value="F:ATP hydrolysis activity"/>
    <property type="evidence" value="ECO:0007669"/>
    <property type="project" value="InterPro"/>
</dbReference>
<dbReference type="PANTHER" id="PTHR18937">
    <property type="entry name" value="STRUCTURAL MAINTENANCE OF CHROMOSOMES SMC FAMILY MEMBER"/>
    <property type="match status" value="1"/>
</dbReference>
<feature type="region of interest" description="Disordered" evidence="13">
    <location>
        <begin position="1"/>
        <end position="62"/>
    </location>
</feature>